<dbReference type="EMBL" id="BMAT01003640">
    <property type="protein sequence ID" value="GFR59449.1"/>
    <property type="molecule type" value="Genomic_DNA"/>
</dbReference>
<evidence type="ECO:0000313" key="2">
    <source>
        <dbReference type="Proteomes" id="UP000762676"/>
    </source>
</evidence>
<accession>A0AAV4EF46</accession>
<sequence length="108" mass="12419">MKGHNTCQWLVIGSKELCGRSCLRGYCKVHLARLRTGPGTQPCAVCGKCVKNRFRLRIGCGYRRAQMCEWQRSDRVLKAEFKRLRAIDISIETDDMRYVYPSASTRTT</sequence>
<name>A0AAV4EF46_9GAST</name>
<evidence type="ECO:0000313" key="1">
    <source>
        <dbReference type="EMBL" id="GFR59449.1"/>
    </source>
</evidence>
<dbReference type="AlphaFoldDB" id="A0AAV4EF46"/>
<keyword evidence="2" id="KW-1185">Reference proteome</keyword>
<gene>
    <name evidence="1" type="ORF">ElyMa_001794300</name>
</gene>
<organism evidence="1 2">
    <name type="scientific">Elysia marginata</name>
    <dbReference type="NCBI Taxonomy" id="1093978"/>
    <lineage>
        <taxon>Eukaryota</taxon>
        <taxon>Metazoa</taxon>
        <taxon>Spiralia</taxon>
        <taxon>Lophotrochozoa</taxon>
        <taxon>Mollusca</taxon>
        <taxon>Gastropoda</taxon>
        <taxon>Heterobranchia</taxon>
        <taxon>Euthyneura</taxon>
        <taxon>Panpulmonata</taxon>
        <taxon>Sacoglossa</taxon>
        <taxon>Placobranchoidea</taxon>
        <taxon>Plakobranchidae</taxon>
        <taxon>Elysia</taxon>
    </lineage>
</organism>
<comment type="caution">
    <text evidence="1">The sequence shown here is derived from an EMBL/GenBank/DDBJ whole genome shotgun (WGS) entry which is preliminary data.</text>
</comment>
<reference evidence="1 2" key="1">
    <citation type="journal article" date="2021" name="Elife">
        <title>Chloroplast acquisition without the gene transfer in kleptoplastic sea slugs, Plakobranchus ocellatus.</title>
        <authorList>
            <person name="Maeda T."/>
            <person name="Takahashi S."/>
            <person name="Yoshida T."/>
            <person name="Shimamura S."/>
            <person name="Takaki Y."/>
            <person name="Nagai Y."/>
            <person name="Toyoda A."/>
            <person name="Suzuki Y."/>
            <person name="Arimoto A."/>
            <person name="Ishii H."/>
            <person name="Satoh N."/>
            <person name="Nishiyama T."/>
            <person name="Hasebe M."/>
            <person name="Maruyama T."/>
            <person name="Minagawa J."/>
            <person name="Obokata J."/>
            <person name="Shigenobu S."/>
        </authorList>
    </citation>
    <scope>NUCLEOTIDE SEQUENCE [LARGE SCALE GENOMIC DNA]</scope>
</reference>
<proteinExistence type="predicted"/>
<dbReference type="Proteomes" id="UP000762676">
    <property type="component" value="Unassembled WGS sequence"/>
</dbReference>
<protein>
    <submittedName>
        <fullName evidence="1">Uncharacterized protein</fullName>
    </submittedName>
</protein>